<evidence type="ECO:0000256" key="2">
    <source>
        <dbReference type="ARBA" id="ARBA00004651"/>
    </source>
</evidence>
<gene>
    <name evidence="19" type="ORF">C0Q70_08464</name>
</gene>
<comment type="similarity">
    <text evidence="15">Belongs to the G-protein coupled receptor 1 family.</text>
</comment>
<keyword evidence="20" id="KW-1185">Reference proteome</keyword>
<keyword evidence="12" id="KW-0325">Glycoprotein</keyword>
<dbReference type="PROSITE" id="PS50262">
    <property type="entry name" value="G_PROTEIN_RECEP_F1_2"/>
    <property type="match status" value="1"/>
</dbReference>
<comment type="caution">
    <text evidence="19">The sequence shown here is derived from an EMBL/GenBank/DDBJ whole genome shotgun (WGS) entry which is preliminary data.</text>
</comment>
<evidence type="ECO:0000256" key="6">
    <source>
        <dbReference type="ARBA" id="ARBA00022989"/>
    </source>
</evidence>
<name>A0A2T7PHW6_POMCA</name>
<keyword evidence="4" id="KW-1003">Cell membrane</keyword>
<dbReference type="EMBL" id="PZQS01000004">
    <property type="protein sequence ID" value="PVD33016.1"/>
    <property type="molecule type" value="Genomic_DNA"/>
</dbReference>
<keyword evidence="6 17" id="KW-1133">Transmembrane helix</keyword>
<dbReference type="PROSITE" id="PS00237">
    <property type="entry name" value="G_PROTEIN_RECEP_F1_1"/>
    <property type="match status" value="1"/>
</dbReference>
<feature type="transmembrane region" description="Helical" evidence="17">
    <location>
        <begin position="140"/>
        <end position="168"/>
    </location>
</feature>
<protein>
    <recommendedName>
        <fullName evidence="18">G-protein coupled receptors family 1 profile domain-containing protein</fullName>
    </recommendedName>
</protein>
<comment type="subcellular location">
    <subcellularLocation>
        <location evidence="2">Cell membrane</location>
        <topology evidence="2">Multi-pass membrane protein</topology>
    </subcellularLocation>
    <subcellularLocation>
        <location evidence="1">Cell projection</location>
        <location evidence="1">Cilium membrane</location>
    </subcellularLocation>
</comment>
<evidence type="ECO:0000256" key="16">
    <source>
        <dbReference type="SAM" id="MobiDB-lite"/>
    </source>
</evidence>
<evidence type="ECO:0000259" key="18">
    <source>
        <dbReference type="PROSITE" id="PS50262"/>
    </source>
</evidence>
<sequence length="500" mass="55859">MHPFGETAAKNMSGIKTNSSLAPQHILNNHTTFGCSQDDGLGDSTDQLADQTEMACWNRTLTSSAVMTPTEVTVLTTVLLIVFICSLLANTFVFLVFSRRRFSLSISNRFLANLTLCNCLFTVLVMPVAFVSLIRRDWPFGHFLCQCTGLAMNLLVSASIFTLAVISLDRYCAVVTPLHYTMRMTRRRCWAFIVGIWVAAFAVSIPPLLGWNEFRFLVNKMVCTVWWSSPEPADRYYTLFLVSLSFVLPMVAMLWTYSCIFRAARDNSERTRRSSIVPTIQSEADPPACSGAIVAGQCTPINKRRRSSAVPILRRLSQTSSRSSSLLMRREEWKTAVTSFLILFSFMLCWLPYFVVICIRSAAPWVPIHPVMATISTVAAMFGSACNPMVYVFRSKSARQDLRKILTRKRSFRNESINPGVVRRVGSMRSDRGERGDREGRDKSEGMAAAYEELFSHGECHSIQEEGEAPCCDTSKAARGASVTGATVTFEHDTSTPLTF</sequence>
<feature type="transmembrane region" description="Helical" evidence="17">
    <location>
        <begin position="236"/>
        <end position="264"/>
    </location>
</feature>
<keyword evidence="10" id="KW-1015">Disulfide bond</keyword>
<evidence type="ECO:0000256" key="3">
    <source>
        <dbReference type="ARBA" id="ARBA00022473"/>
    </source>
</evidence>
<keyword evidence="5 15" id="KW-0812">Transmembrane</keyword>
<feature type="compositionally biased region" description="Basic and acidic residues" evidence="16">
    <location>
        <begin position="429"/>
        <end position="444"/>
    </location>
</feature>
<keyword evidence="7 15" id="KW-0297">G-protein coupled receptor</keyword>
<evidence type="ECO:0000256" key="15">
    <source>
        <dbReference type="RuleBase" id="RU000688"/>
    </source>
</evidence>
<feature type="region of interest" description="Disordered" evidence="16">
    <location>
        <begin position="423"/>
        <end position="444"/>
    </location>
</feature>
<keyword evidence="11 15" id="KW-0675">Receptor</keyword>
<dbReference type="GO" id="GO:0005768">
    <property type="term" value="C:endosome"/>
    <property type="evidence" value="ECO:0007669"/>
    <property type="project" value="TreeGrafter"/>
</dbReference>
<dbReference type="CDD" id="cd00637">
    <property type="entry name" value="7tm_classA_rhodopsin-like"/>
    <property type="match status" value="1"/>
</dbReference>
<dbReference type="InterPro" id="IPR000276">
    <property type="entry name" value="GPCR_Rhodpsn"/>
</dbReference>
<feature type="transmembrane region" description="Helical" evidence="17">
    <location>
        <begin position="74"/>
        <end position="98"/>
    </location>
</feature>
<keyword evidence="3" id="KW-0217">Developmental protein</keyword>
<proteinExistence type="inferred from homology"/>
<organism evidence="19 20">
    <name type="scientific">Pomacea canaliculata</name>
    <name type="common">Golden apple snail</name>
    <dbReference type="NCBI Taxonomy" id="400727"/>
    <lineage>
        <taxon>Eukaryota</taxon>
        <taxon>Metazoa</taxon>
        <taxon>Spiralia</taxon>
        <taxon>Lophotrochozoa</taxon>
        <taxon>Mollusca</taxon>
        <taxon>Gastropoda</taxon>
        <taxon>Caenogastropoda</taxon>
        <taxon>Architaenioglossa</taxon>
        <taxon>Ampullarioidea</taxon>
        <taxon>Ampullariidae</taxon>
        <taxon>Pomacea</taxon>
    </lineage>
</organism>
<feature type="domain" description="G-protein coupled receptors family 1 profile" evidence="18">
    <location>
        <begin position="89"/>
        <end position="391"/>
    </location>
</feature>
<dbReference type="Pfam" id="PF00001">
    <property type="entry name" value="7tm_1"/>
    <property type="match status" value="1"/>
</dbReference>
<dbReference type="STRING" id="400727.A0A2T7PHW6"/>
<evidence type="ECO:0000256" key="14">
    <source>
        <dbReference type="ARBA" id="ARBA00023273"/>
    </source>
</evidence>
<feature type="transmembrane region" description="Helical" evidence="17">
    <location>
        <begin position="336"/>
        <end position="362"/>
    </location>
</feature>
<evidence type="ECO:0000256" key="11">
    <source>
        <dbReference type="ARBA" id="ARBA00023170"/>
    </source>
</evidence>
<evidence type="ECO:0000256" key="5">
    <source>
        <dbReference type="ARBA" id="ARBA00022692"/>
    </source>
</evidence>
<dbReference type="GO" id="GO:0060170">
    <property type="term" value="C:ciliary membrane"/>
    <property type="evidence" value="ECO:0007669"/>
    <property type="project" value="UniProtKB-SubCell"/>
</dbReference>
<feature type="transmembrane region" description="Helical" evidence="17">
    <location>
        <begin position="189"/>
        <end position="209"/>
    </location>
</feature>
<dbReference type="PRINTS" id="PR00237">
    <property type="entry name" value="GPCRRHODOPSN"/>
</dbReference>
<dbReference type="Proteomes" id="UP000245119">
    <property type="component" value="Linkage Group LG4"/>
</dbReference>
<evidence type="ECO:0000313" key="20">
    <source>
        <dbReference type="Proteomes" id="UP000245119"/>
    </source>
</evidence>
<evidence type="ECO:0000256" key="1">
    <source>
        <dbReference type="ARBA" id="ARBA00004309"/>
    </source>
</evidence>
<dbReference type="OrthoDB" id="5980076at2759"/>
<evidence type="ECO:0000256" key="13">
    <source>
        <dbReference type="ARBA" id="ARBA00023224"/>
    </source>
</evidence>
<keyword evidence="13 15" id="KW-0807">Transducer</keyword>
<keyword evidence="9 17" id="KW-0472">Membrane</keyword>
<dbReference type="SUPFAM" id="SSF81321">
    <property type="entry name" value="Family A G protein-coupled receptor-like"/>
    <property type="match status" value="1"/>
</dbReference>
<feature type="transmembrane region" description="Helical" evidence="17">
    <location>
        <begin position="110"/>
        <end position="134"/>
    </location>
</feature>
<accession>A0A2T7PHW6</accession>
<dbReference type="InterPro" id="IPR017452">
    <property type="entry name" value="GPCR_Rhodpsn_7TM"/>
</dbReference>
<keyword evidence="14" id="KW-0966">Cell projection</keyword>
<dbReference type="PANTHER" id="PTHR22752:SF10">
    <property type="entry name" value="G-PROTEIN COUPLED RECEPTOR 161"/>
    <property type="match status" value="1"/>
</dbReference>
<evidence type="ECO:0000256" key="10">
    <source>
        <dbReference type="ARBA" id="ARBA00023157"/>
    </source>
</evidence>
<dbReference type="GO" id="GO:0004930">
    <property type="term" value="F:G protein-coupled receptor activity"/>
    <property type="evidence" value="ECO:0007669"/>
    <property type="project" value="UniProtKB-KW"/>
</dbReference>
<evidence type="ECO:0000313" key="19">
    <source>
        <dbReference type="EMBL" id="PVD33016.1"/>
    </source>
</evidence>
<feature type="transmembrane region" description="Helical" evidence="17">
    <location>
        <begin position="368"/>
        <end position="393"/>
    </location>
</feature>
<reference evidence="19 20" key="1">
    <citation type="submission" date="2018-04" db="EMBL/GenBank/DDBJ databases">
        <title>The genome of golden apple snail Pomacea canaliculata provides insight into stress tolerance and invasive adaptation.</title>
        <authorList>
            <person name="Liu C."/>
            <person name="Liu B."/>
            <person name="Ren Y."/>
            <person name="Zhang Y."/>
            <person name="Wang H."/>
            <person name="Li S."/>
            <person name="Jiang F."/>
            <person name="Yin L."/>
            <person name="Zhang G."/>
            <person name="Qian W."/>
            <person name="Fan W."/>
        </authorList>
    </citation>
    <scope>NUCLEOTIDE SEQUENCE [LARGE SCALE GENOMIC DNA]</scope>
    <source>
        <strain evidence="19">SZHN2017</strain>
        <tissue evidence="19">Muscle</tissue>
    </source>
</reference>
<evidence type="ECO:0000256" key="12">
    <source>
        <dbReference type="ARBA" id="ARBA00023180"/>
    </source>
</evidence>
<evidence type="ECO:0000256" key="4">
    <source>
        <dbReference type="ARBA" id="ARBA00022475"/>
    </source>
</evidence>
<dbReference type="Gene3D" id="1.20.1070.10">
    <property type="entry name" value="Rhodopsin 7-helix transmembrane proteins"/>
    <property type="match status" value="1"/>
</dbReference>
<evidence type="ECO:0000256" key="9">
    <source>
        <dbReference type="ARBA" id="ARBA00023136"/>
    </source>
</evidence>
<dbReference type="AlphaFoldDB" id="A0A2T7PHW6"/>
<evidence type="ECO:0000256" key="7">
    <source>
        <dbReference type="ARBA" id="ARBA00023040"/>
    </source>
</evidence>
<evidence type="ECO:0000256" key="17">
    <source>
        <dbReference type="SAM" id="Phobius"/>
    </source>
</evidence>
<dbReference type="PANTHER" id="PTHR22752">
    <property type="entry name" value="G PROTEIN-COUPLED RECEPTOR"/>
    <property type="match status" value="1"/>
</dbReference>
<evidence type="ECO:0000256" key="8">
    <source>
        <dbReference type="ARBA" id="ARBA00023069"/>
    </source>
</evidence>
<keyword evidence="8" id="KW-0969">Cilium</keyword>